<dbReference type="SUPFAM" id="SSF48403">
    <property type="entry name" value="Ankyrin repeat"/>
    <property type="match status" value="1"/>
</dbReference>
<evidence type="ECO:0000256" key="1">
    <source>
        <dbReference type="ARBA" id="ARBA00022737"/>
    </source>
</evidence>
<keyword evidence="6" id="KW-1185">Reference proteome</keyword>
<comment type="caution">
    <text evidence="5">The sequence shown here is derived from an EMBL/GenBank/DDBJ whole genome shotgun (WGS) entry which is preliminary data.</text>
</comment>
<accession>A0A9W9ZGZ7</accession>
<protein>
    <submittedName>
        <fullName evidence="5">Uncharacterized protein</fullName>
    </submittedName>
</protein>
<feature type="repeat" description="ANK" evidence="3">
    <location>
        <begin position="199"/>
        <end position="231"/>
    </location>
</feature>
<gene>
    <name evidence="5" type="ORF">OS493_007229</name>
</gene>
<feature type="compositionally biased region" description="Polar residues" evidence="4">
    <location>
        <begin position="346"/>
        <end position="364"/>
    </location>
</feature>
<dbReference type="OrthoDB" id="10261302at2759"/>
<keyword evidence="2 3" id="KW-0040">ANK repeat</keyword>
<evidence type="ECO:0000313" key="6">
    <source>
        <dbReference type="Proteomes" id="UP001163046"/>
    </source>
</evidence>
<keyword evidence="1" id="KW-0677">Repeat</keyword>
<dbReference type="InterPro" id="IPR036770">
    <property type="entry name" value="Ankyrin_rpt-contain_sf"/>
</dbReference>
<dbReference type="SMART" id="SM00248">
    <property type="entry name" value="ANK"/>
    <property type="match status" value="7"/>
</dbReference>
<feature type="compositionally biased region" description="Polar residues" evidence="4">
    <location>
        <begin position="323"/>
        <end position="337"/>
    </location>
</feature>
<dbReference type="EMBL" id="MU826352">
    <property type="protein sequence ID" value="KAJ7380839.1"/>
    <property type="molecule type" value="Genomic_DNA"/>
</dbReference>
<dbReference type="PRINTS" id="PR01415">
    <property type="entry name" value="ANKYRIN"/>
</dbReference>
<dbReference type="PROSITE" id="PS50088">
    <property type="entry name" value="ANK_REPEAT"/>
    <property type="match status" value="2"/>
</dbReference>
<dbReference type="PANTHER" id="PTHR24198:SF194">
    <property type="entry name" value="INVERSIN-A"/>
    <property type="match status" value="1"/>
</dbReference>
<organism evidence="5 6">
    <name type="scientific">Desmophyllum pertusum</name>
    <dbReference type="NCBI Taxonomy" id="174260"/>
    <lineage>
        <taxon>Eukaryota</taxon>
        <taxon>Metazoa</taxon>
        <taxon>Cnidaria</taxon>
        <taxon>Anthozoa</taxon>
        <taxon>Hexacorallia</taxon>
        <taxon>Scleractinia</taxon>
        <taxon>Caryophylliina</taxon>
        <taxon>Caryophylliidae</taxon>
        <taxon>Desmophyllum</taxon>
    </lineage>
</organism>
<dbReference type="Gene3D" id="1.25.40.20">
    <property type="entry name" value="Ankyrin repeat-containing domain"/>
    <property type="match status" value="3"/>
</dbReference>
<evidence type="ECO:0000256" key="2">
    <source>
        <dbReference type="ARBA" id="ARBA00023043"/>
    </source>
</evidence>
<feature type="region of interest" description="Disordered" evidence="4">
    <location>
        <begin position="486"/>
        <end position="558"/>
    </location>
</feature>
<dbReference type="PANTHER" id="PTHR24198">
    <property type="entry name" value="ANKYRIN REPEAT AND PROTEIN KINASE DOMAIN-CONTAINING PROTEIN"/>
    <property type="match status" value="1"/>
</dbReference>
<evidence type="ECO:0000256" key="3">
    <source>
        <dbReference type="PROSITE-ProRule" id="PRU00023"/>
    </source>
</evidence>
<dbReference type="Proteomes" id="UP001163046">
    <property type="component" value="Unassembled WGS sequence"/>
</dbReference>
<proteinExistence type="predicted"/>
<feature type="compositionally biased region" description="Basic and acidic residues" evidence="4">
    <location>
        <begin position="544"/>
        <end position="558"/>
    </location>
</feature>
<sequence length="558" mass="62092">MAEIRETKHLQRLKALYAAGRFAPNTLDQQGMCHIHHAVYRGYLMCAKWLFKHGSSLTVRSAEGSVPAHYAAAGGHLECLKWIYGKASKSISWTDNSGATPLYFSAQEGHLNCLVWLAKHSGTAHCEMSVDGTTAVHAAALEGHLECMAFLLSSAGCSALARDRAANTPLHYAAACGRRSCVEWLLGNVNSVGSERNKLGSSPLHVAAQNGHLEVVKLLVRAGAAIKLRDRLGRTTFNVAIESGNEACAHFLHQAETYNIEGVHGLISGNHSLKRVRFERKAIERDSEPAYAQQQPSYFAPYDRISEREHTIRKPYSLYRNSADSGVSLNNHSNLRVQSDREKSPYGSSQMDGRMTQSTESLPNPYQPKVYGSYSLSDTNGRGDMSPERHFVGAQHYMVTSYENPSSEKQTTSFLSRFVSRRKNKEFFPADVDPFDDIVNVNSQEDNVFKRLYKFSKRKVTRSSSFALESLTDDVEPRRRNSFVVSGNDDFLSGPISHQEQGDKISHERIKAEFSSTEVQHARSDSSKNAERKSSGGRKTRKRVTNEAKDATTRAKTH</sequence>
<evidence type="ECO:0000256" key="4">
    <source>
        <dbReference type="SAM" id="MobiDB-lite"/>
    </source>
</evidence>
<dbReference type="Pfam" id="PF12796">
    <property type="entry name" value="Ank_2"/>
    <property type="match status" value="2"/>
</dbReference>
<name>A0A9W9ZGZ7_9CNID</name>
<dbReference type="InterPro" id="IPR002110">
    <property type="entry name" value="Ankyrin_rpt"/>
</dbReference>
<dbReference type="PROSITE" id="PS50297">
    <property type="entry name" value="ANK_REP_REGION"/>
    <property type="match status" value="2"/>
</dbReference>
<feature type="repeat" description="ANK" evidence="3">
    <location>
        <begin position="131"/>
        <end position="164"/>
    </location>
</feature>
<feature type="compositionally biased region" description="Basic and acidic residues" evidence="4">
    <location>
        <begin position="500"/>
        <end position="512"/>
    </location>
</feature>
<feature type="region of interest" description="Disordered" evidence="4">
    <location>
        <begin position="323"/>
        <end position="368"/>
    </location>
</feature>
<dbReference type="AlphaFoldDB" id="A0A9W9ZGZ7"/>
<reference evidence="5" key="1">
    <citation type="submission" date="2023-01" db="EMBL/GenBank/DDBJ databases">
        <title>Genome assembly of the deep-sea coral Lophelia pertusa.</title>
        <authorList>
            <person name="Herrera S."/>
            <person name="Cordes E."/>
        </authorList>
    </citation>
    <scope>NUCLEOTIDE SEQUENCE</scope>
    <source>
        <strain evidence="5">USNM1676648</strain>
        <tissue evidence="5">Polyp</tissue>
    </source>
</reference>
<evidence type="ECO:0000313" key="5">
    <source>
        <dbReference type="EMBL" id="KAJ7380839.1"/>
    </source>
</evidence>
<feature type="compositionally biased region" description="Basic and acidic residues" evidence="4">
    <location>
        <begin position="520"/>
        <end position="534"/>
    </location>
</feature>